<feature type="transmembrane region" description="Helical" evidence="2">
    <location>
        <begin position="34"/>
        <end position="53"/>
    </location>
</feature>
<reference evidence="3" key="1">
    <citation type="submission" date="2020-01" db="EMBL/GenBank/DDBJ databases">
        <title>Insect and environment-associated Actinomycetes.</title>
        <authorList>
            <person name="Currrie C."/>
            <person name="Chevrette M."/>
            <person name="Carlson C."/>
            <person name="Stubbendieck R."/>
            <person name="Wendt-Pienkowski E."/>
        </authorList>
    </citation>
    <scope>NUCLEOTIDE SEQUENCE</scope>
    <source>
        <strain evidence="3">SID14436</strain>
    </source>
</reference>
<sequence length="93" mass="9506">MSTAQPPDAPDRPDLARGAAGHRRGTPVSRRRRNLVVGVVAGLVVWGVAALLSPEDGPGRHLAAAVLCALGAVAVAHLRAPPEQPAPKTDARA</sequence>
<keyword evidence="2" id="KW-1133">Transmembrane helix</keyword>
<accession>A0A6G3R0D6</accession>
<evidence type="ECO:0000313" key="3">
    <source>
        <dbReference type="EMBL" id="NEA89062.1"/>
    </source>
</evidence>
<organism evidence="3">
    <name type="scientific">Streptomyces sp. SID14436</name>
    <dbReference type="NCBI Taxonomy" id="2706070"/>
    <lineage>
        <taxon>Bacteria</taxon>
        <taxon>Bacillati</taxon>
        <taxon>Actinomycetota</taxon>
        <taxon>Actinomycetes</taxon>
        <taxon>Kitasatosporales</taxon>
        <taxon>Streptomycetaceae</taxon>
        <taxon>Streptomyces</taxon>
    </lineage>
</organism>
<gene>
    <name evidence="3" type="ORF">G3I53_24215</name>
</gene>
<name>A0A6G3R0D6_9ACTN</name>
<proteinExistence type="predicted"/>
<dbReference type="EMBL" id="JAAGMD010000674">
    <property type="protein sequence ID" value="NEA89062.1"/>
    <property type="molecule type" value="Genomic_DNA"/>
</dbReference>
<feature type="compositionally biased region" description="Basic residues" evidence="1">
    <location>
        <begin position="20"/>
        <end position="29"/>
    </location>
</feature>
<evidence type="ECO:0000256" key="2">
    <source>
        <dbReference type="SAM" id="Phobius"/>
    </source>
</evidence>
<keyword evidence="2" id="KW-0472">Membrane</keyword>
<feature type="transmembrane region" description="Helical" evidence="2">
    <location>
        <begin position="59"/>
        <end position="78"/>
    </location>
</feature>
<dbReference type="AlphaFoldDB" id="A0A6G3R0D6"/>
<keyword evidence="2" id="KW-0812">Transmembrane</keyword>
<feature type="region of interest" description="Disordered" evidence="1">
    <location>
        <begin position="1"/>
        <end position="29"/>
    </location>
</feature>
<protein>
    <submittedName>
        <fullName evidence="3">Uncharacterized protein</fullName>
    </submittedName>
</protein>
<evidence type="ECO:0000256" key="1">
    <source>
        <dbReference type="SAM" id="MobiDB-lite"/>
    </source>
</evidence>
<feature type="non-terminal residue" evidence="3">
    <location>
        <position position="93"/>
    </location>
</feature>
<comment type="caution">
    <text evidence="3">The sequence shown here is derived from an EMBL/GenBank/DDBJ whole genome shotgun (WGS) entry which is preliminary data.</text>
</comment>